<dbReference type="Gene3D" id="3.30.200.20">
    <property type="entry name" value="Phosphorylase Kinase, domain 1"/>
    <property type="match status" value="1"/>
</dbReference>
<comment type="caution">
    <text evidence="3">The sequence shown here is derived from an EMBL/GenBank/DDBJ whole genome shotgun (WGS) entry which is preliminary data.</text>
</comment>
<organism evidence="3 4">
    <name type="scientific">Paenibacillus lautus</name>
    <name type="common">Bacillus lautus</name>
    <dbReference type="NCBI Taxonomy" id="1401"/>
    <lineage>
        <taxon>Bacteria</taxon>
        <taxon>Bacillati</taxon>
        <taxon>Bacillota</taxon>
        <taxon>Bacilli</taxon>
        <taxon>Bacillales</taxon>
        <taxon>Paenibacillaceae</taxon>
        <taxon>Paenibacillus</taxon>
    </lineage>
</organism>
<dbReference type="Proteomes" id="UP000187074">
    <property type="component" value="Unassembled WGS sequence"/>
</dbReference>
<comment type="similarity">
    <text evidence="1">Belongs to the pseudomonas-type ThrB family.</text>
</comment>
<dbReference type="OrthoDB" id="9777460at2"/>
<sequence>MILKEPESILYEILEDIKTTFGISIFDAEPISFGYANLKWRISTTSGMLFVKQYHYGRYPEELLKSVAVALEVQNMLSQNGIPCPKLLKTKNGFINRTMSGERYVLTEYCEGKMVTPGNVSADQMKHLGQAVGKMHYILNRKAPQSLPLHWQPDSKEVTLSNWEKNWQKAVSVGSNKYINALEVQKKIIDQINLDIFSSCEEGWAHWDLFIDNLLFHDDKLSAILDFDRLNYIYQEFDISRPLLSGAINNNKLVFESAKAFLEGYKENMPLSLKKLLRSIKLTWWKEAAWVNVNSENIRTLSRFADELIWVGENWTILEDIFNDKSIPMKPPASYNNMFTLRDIRPSVARGISGSGLRRHIRTT</sequence>
<dbReference type="AlphaFoldDB" id="A0A1R1A9X5"/>
<dbReference type="Pfam" id="PF01636">
    <property type="entry name" value="APH"/>
    <property type="match status" value="1"/>
</dbReference>
<evidence type="ECO:0000256" key="1">
    <source>
        <dbReference type="ARBA" id="ARBA00038240"/>
    </source>
</evidence>
<reference evidence="3 4" key="1">
    <citation type="submission" date="2016-11" db="EMBL/GenBank/DDBJ databases">
        <title>Paenibacillus species isolates.</title>
        <authorList>
            <person name="Beno S.M."/>
        </authorList>
    </citation>
    <scope>NUCLEOTIDE SEQUENCE [LARGE SCALE GENOMIC DNA]</scope>
    <source>
        <strain evidence="3 4">FSL F4-0100</strain>
    </source>
</reference>
<accession>A0A1R1A9X5</accession>
<proteinExistence type="inferred from homology"/>
<dbReference type="GO" id="GO:0019202">
    <property type="term" value="F:amino acid kinase activity"/>
    <property type="evidence" value="ECO:0007669"/>
    <property type="project" value="TreeGrafter"/>
</dbReference>
<dbReference type="EMBL" id="MRTF01000033">
    <property type="protein sequence ID" value="OME82341.1"/>
    <property type="molecule type" value="Genomic_DNA"/>
</dbReference>
<name>A0A1R1A9X5_PAELA</name>
<evidence type="ECO:0000259" key="2">
    <source>
        <dbReference type="Pfam" id="PF01636"/>
    </source>
</evidence>
<dbReference type="STRING" id="1401.BK123_34195"/>
<dbReference type="RefSeq" id="WP_076326728.1">
    <property type="nucleotide sequence ID" value="NZ_MRTF01000033.1"/>
</dbReference>
<gene>
    <name evidence="3" type="ORF">BK123_34195</name>
</gene>
<dbReference type="InterPro" id="IPR002575">
    <property type="entry name" value="Aminoglycoside_PTrfase"/>
</dbReference>
<evidence type="ECO:0000313" key="3">
    <source>
        <dbReference type="EMBL" id="OME82341.1"/>
    </source>
</evidence>
<dbReference type="InterPro" id="IPR011009">
    <property type="entry name" value="Kinase-like_dom_sf"/>
</dbReference>
<feature type="domain" description="Aminoglycoside phosphotransferase" evidence="2">
    <location>
        <begin position="28"/>
        <end position="241"/>
    </location>
</feature>
<protein>
    <recommendedName>
        <fullName evidence="2">Aminoglycoside phosphotransferase domain-containing protein</fullName>
    </recommendedName>
</protein>
<dbReference type="PANTHER" id="PTHR21064">
    <property type="entry name" value="AMINOGLYCOSIDE PHOSPHOTRANSFERASE DOMAIN-CONTAINING PROTEIN-RELATED"/>
    <property type="match status" value="1"/>
</dbReference>
<dbReference type="Gene3D" id="3.90.1200.10">
    <property type="match status" value="1"/>
</dbReference>
<dbReference type="InterPro" id="IPR050249">
    <property type="entry name" value="Pseudomonas-type_ThrB"/>
</dbReference>
<dbReference type="PANTHER" id="PTHR21064:SF6">
    <property type="entry name" value="AMINOGLYCOSIDE PHOSPHOTRANSFERASE DOMAIN-CONTAINING PROTEIN"/>
    <property type="match status" value="1"/>
</dbReference>
<dbReference type="SUPFAM" id="SSF56112">
    <property type="entry name" value="Protein kinase-like (PK-like)"/>
    <property type="match status" value="1"/>
</dbReference>
<evidence type="ECO:0000313" key="4">
    <source>
        <dbReference type="Proteomes" id="UP000187074"/>
    </source>
</evidence>